<protein>
    <submittedName>
        <fullName evidence="2">TatD family hydrolase</fullName>
    </submittedName>
</protein>
<keyword evidence="3" id="KW-1185">Reference proteome</keyword>
<dbReference type="PANTHER" id="PTHR42658:SF1">
    <property type="entry name" value="HYDROLASE TATD"/>
    <property type="match status" value="1"/>
</dbReference>
<accession>A0ABU2GIX0</accession>
<evidence type="ECO:0000313" key="2">
    <source>
        <dbReference type="EMBL" id="MDS0300766.1"/>
    </source>
</evidence>
<dbReference type="Proteomes" id="UP001257060">
    <property type="component" value="Unassembled WGS sequence"/>
</dbReference>
<feature type="region of interest" description="Disordered" evidence="1">
    <location>
        <begin position="1"/>
        <end position="24"/>
    </location>
</feature>
<dbReference type="InterPro" id="IPR012022">
    <property type="entry name" value="UCP005295"/>
</dbReference>
<reference evidence="2 3" key="1">
    <citation type="submission" date="2022-06" db="EMBL/GenBank/DDBJ databases">
        <title>Halogeometricum sp. a new haloarchaeum isolate from saline soil.</title>
        <authorList>
            <person name="Strakova D."/>
            <person name="Galisteo C."/>
            <person name="Sanchez-Porro C."/>
            <person name="Ventosa A."/>
        </authorList>
    </citation>
    <scope>NUCLEOTIDE SEQUENCE [LARGE SCALE GENOMIC DNA]</scope>
    <source>
        <strain evidence="2 3">S1BR25-6</strain>
    </source>
</reference>
<comment type="caution">
    <text evidence="2">The sequence shown here is derived from an EMBL/GenBank/DDBJ whole genome shotgun (WGS) entry which is preliminary data.</text>
</comment>
<dbReference type="SUPFAM" id="SSF51556">
    <property type="entry name" value="Metallo-dependent hydrolases"/>
    <property type="match status" value="1"/>
</dbReference>
<dbReference type="RefSeq" id="WP_310925682.1">
    <property type="nucleotide sequence ID" value="NZ_JAMQOP010000004.1"/>
</dbReference>
<sequence>MDTNYPTKRPTDAAFRTGEAPEPFPPELTNVPWIDVHNHAHTLSWNEREQFALSGCQGMVMMAAAYYWTPYKPVAAEDVRYLWDDALNRLPQIRRSHVFDAKLGVGVHTGARVEDSEELLDVMPEYCALDEVAAVGEIGITASQHVSAWPLEEQKEVMRRQMEIAADHDLPAVVHTPPDLENVDIPYRKRGTIPGYELDMSYQQDPVLEAEDVKRAATELDVELAGEAGLAEDKVVLSHADQGIAPYVLENTDCYLSFTVSYPWLLGVTPRDVAEVVLEYGPERVLVETDSAGILRSDVFSFKRTIFELYRMGLDVDTIRQVVYENPRQVLGA</sequence>
<dbReference type="GO" id="GO:0016787">
    <property type="term" value="F:hydrolase activity"/>
    <property type="evidence" value="ECO:0007669"/>
    <property type="project" value="UniProtKB-KW"/>
</dbReference>
<dbReference type="Gene3D" id="3.20.20.140">
    <property type="entry name" value="Metal-dependent hydrolases"/>
    <property type="match status" value="1"/>
</dbReference>
<evidence type="ECO:0000256" key="1">
    <source>
        <dbReference type="SAM" id="MobiDB-lite"/>
    </source>
</evidence>
<dbReference type="InterPro" id="IPR032466">
    <property type="entry name" value="Metal_Hydrolase"/>
</dbReference>
<dbReference type="InterPro" id="IPR001130">
    <property type="entry name" value="TatD-like"/>
</dbReference>
<keyword evidence="2" id="KW-0378">Hydrolase</keyword>
<evidence type="ECO:0000313" key="3">
    <source>
        <dbReference type="Proteomes" id="UP001257060"/>
    </source>
</evidence>
<dbReference type="PANTHER" id="PTHR42658">
    <property type="entry name" value="HYDROLASE TATD"/>
    <property type="match status" value="1"/>
</dbReference>
<dbReference type="Pfam" id="PF01026">
    <property type="entry name" value="TatD_DNase"/>
    <property type="match status" value="1"/>
</dbReference>
<name>A0ABU2GIX0_9EURY</name>
<proteinExistence type="predicted"/>
<organism evidence="2 3">
    <name type="scientific">Halogeometricum salsisoli</name>
    <dbReference type="NCBI Taxonomy" id="2950536"/>
    <lineage>
        <taxon>Archaea</taxon>
        <taxon>Methanobacteriati</taxon>
        <taxon>Methanobacteriota</taxon>
        <taxon>Stenosarchaea group</taxon>
        <taxon>Halobacteria</taxon>
        <taxon>Halobacteriales</taxon>
        <taxon>Haloferacaceae</taxon>
        <taxon>Halogeometricum</taxon>
    </lineage>
</organism>
<dbReference type="EMBL" id="JAMQOP010000004">
    <property type="protein sequence ID" value="MDS0300766.1"/>
    <property type="molecule type" value="Genomic_DNA"/>
</dbReference>
<gene>
    <name evidence="2" type="ORF">NDI76_18620</name>
</gene>